<organism evidence="1 2">
    <name type="scientific">Paenimyroides ceti</name>
    <dbReference type="NCBI Taxonomy" id="395087"/>
    <lineage>
        <taxon>Bacteria</taxon>
        <taxon>Pseudomonadati</taxon>
        <taxon>Bacteroidota</taxon>
        <taxon>Flavobacteriia</taxon>
        <taxon>Flavobacteriales</taxon>
        <taxon>Flavobacteriaceae</taxon>
        <taxon>Paenimyroides</taxon>
    </lineage>
</organism>
<evidence type="ECO:0000313" key="1">
    <source>
        <dbReference type="EMBL" id="MDN3705944.1"/>
    </source>
</evidence>
<protein>
    <submittedName>
        <fullName evidence="1">Uncharacterized protein</fullName>
    </submittedName>
</protein>
<proteinExistence type="predicted"/>
<comment type="caution">
    <text evidence="1">The sequence shown here is derived from an EMBL/GenBank/DDBJ whole genome shotgun (WGS) entry which is preliminary data.</text>
</comment>
<evidence type="ECO:0000313" key="2">
    <source>
        <dbReference type="Proteomes" id="UP001242368"/>
    </source>
</evidence>
<sequence length="368" mass="41861">MKSLHLYTVCLFSILLSGCNTKTPVSETTEEKHIAVSDSLNSEPPVLQKKELKAGTNVFVITAKGAALYDEPNTETKSIGTISHGTPVKIIAIKDNFAMVNAYIHRVIEDNGKKSEKHSWEDVYTPLHNLGNRNELQILPELLYEALDFENAEEFTSTKKTSSIKQYLNIEIISEKIFNDALKNKSSDFIDHQPVSKKENGKLTLSGDNEPLVLTDNYNIESDYYSINEYIGFIPFLNAYLISETLYEGHSYNMYDKKTAKVINSFYGFPYISPDKRYVITIDFDPYESATEISLYSIKKGKITALEKGTDYMTGFSPYYDEDEKIITRFWSSDNAFYLKAVHPSLALENGEEHNTPIVPQYLKITFK</sequence>
<accession>A0ABT8CP24</accession>
<gene>
    <name evidence="1" type="ORF">QW060_02235</name>
</gene>
<dbReference type="EMBL" id="JAUFQU010000001">
    <property type="protein sequence ID" value="MDN3705944.1"/>
    <property type="molecule type" value="Genomic_DNA"/>
</dbReference>
<name>A0ABT8CP24_9FLAO</name>
<reference evidence="2" key="1">
    <citation type="journal article" date="2019" name="Int. J. Syst. Evol. Microbiol.">
        <title>The Global Catalogue of Microorganisms (GCM) 10K type strain sequencing project: providing services to taxonomists for standard genome sequencing and annotation.</title>
        <authorList>
            <consortium name="The Broad Institute Genomics Platform"/>
            <consortium name="The Broad Institute Genome Sequencing Center for Infectious Disease"/>
            <person name="Wu L."/>
            <person name="Ma J."/>
        </authorList>
    </citation>
    <scope>NUCLEOTIDE SEQUENCE [LARGE SCALE GENOMIC DNA]</scope>
    <source>
        <strain evidence="2">CECT 7184</strain>
    </source>
</reference>
<dbReference type="PROSITE" id="PS51257">
    <property type="entry name" value="PROKAR_LIPOPROTEIN"/>
    <property type="match status" value="1"/>
</dbReference>
<keyword evidence="2" id="KW-1185">Reference proteome</keyword>
<dbReference type="RefSeq" id="WP_290362089.1">
    <property type="nucleotide sequence ID" value="NZ_JAUFQU010000001.1"/>
</dbReference>
<dbReference type="Proteomes" id="UP001242368">
    <property type="component" value="Unassembled WGS sequence"/>
</dbReference>